<dbReference type="EMBL" id="JBFTWV010000040">
    <property type="protein sequence ID" value="KAL2794825.1"/>
    <property type="molecule type" value="Genomic_DNA"/>
</dbReference>
<evidence type="ECO:0000313" key="4">
    <source>
        <dbReference type="Proteomes" id="UP001610563"/>
    </source>
</evidence>
<gene>
    <name evidence="3" type="ORF">BJX66DRAFT_325031</name>
</gene>
<keyword evidence="4" id="KW-1185">Reference proteome</keyword>
<proteinExistence type="predicted"/>
<feature type="compositionally biased region" description="Low complexity" evidence="1">
    <location>
        <begin position="297"/>
        <end position="311"/>
    </location>
</feature>
<feature type="region of interest" description="Disordered" evidence="1">
    <location>
        <begin position="1"/>
        <end position="49"/>
    </location>
</feature>
<feature type="compositionally biased region" description="Basic and acidic residues" evidence="1">
    <location>
        <begin position="438"/>
        <end position="448"/>
    </location>
</feature>
<feature type="compositionally biased region" description="Low complexity" evidence="1">
    <location>
        <begin position="1"/>
        <end position="18"/>
    </location>
</feature>
<feature type="region of interest" description="Disordered" evidence="1">
    <location>
        <begin position="356"/>
        <end position="492"/>
    </location>
</feature>
<dbReference type="PANTHER" id="PTHR43828:SF5">
    <property type="entry name" value="TRANSCRIPTIONAL REPRESSOR XBP1"/>
    <property type="match status" value="1"/>
</dbReference>
<dbReference type="InterPro" id="IPR051642">
    <property type="entry name" value="SWI6-like"/>
</dbReference>
<evidence type="ECO:0000256" key="1">
    <source>
        <dbReference type="SAM" id="MobiDB-lite"/>
    </source>
</evidence>
<dbReference type="PANTHER" id="PTHR43828">
    <property type="entry name" value="ASPARAGINASE"/>
    <property type="match status" value="1"/>
</dbReference>
<feature type="domain" description="HTH APSES-type" evidence="2">
    <location>
        <begin position="104"/>
        <end position="222"/>
    </location>
</feature>
<sequence length="567" mass="62976">MASIQSLLNPIPNSSSSSDRFPLPTPSPTISSSTAMLRTSRQKKQKMAKDAPIFTRGRPKGDIRYPPHEERDEFLTQKHREFRIHPFGDIKEYPRHIPYNSDKKTFQEITGRESFEVFQYTFQLPGEDKVWTVMWDYNIGLVRTTHLFKCNDYSKTTPAKMLNQNPGLRDICHSITGGALAAQGYWMPFEAAKAVSATFCWKIRYALTPLFGTDFPDLCVHPNDRSRFGRMIIDPAIVRDATKRAHYYRSLELRSPPLTHLQPEYRPRSAGDRLPLGRHILPKSHHHYHRSDTSERSLGYGSSPEYSSSTEPYCLSPISPIRGSFTPVNTPRSTDIYPSHLPSPHQVLTAISASRIPSSAPSNNIRGGGGGGGGGESINGSEIDADAESVSDEEYTTSTLDSGSNSSSSSSNERPTPSSDADDNDSYRDTDADGDADPDFHAARETPSRKRGRDHQPAVHGHGHEHGHHRQRGLELRHHHHQSDTRSLARPSRLQCEVSAAHALLSLHMQDAIGSDVDADADIIDDDYIMVTPPTTGNQNTLAAVCTPRPNSSSSLWGGRKRRRASA</sequence>
<organism evidence="3 4">
    <name type="scientific">Aspergillus keveii</name>
    <dbReference type="NCBI Taxonomy" id="714993"/>
    <lineage>
        <taxon>Eukaryota</taxon>
        <taxon>Fungi</taxon>
        <taxon>Dikarya</taxon>
        <taxon>Ascomycota</taxon>
        <taxon>Pezizomycotina</taxon>
        <taxon>Eurotiomycetes</taxon>
        <taxon>Eurotiomycetidae</taxon>
        <taxon>Eurotiales</taxon>
        <taxon>Aspergillaceae</taxon>
        <taxon>Aspergillus</taxon>
        <taxon>Aspergillus subgen. Nidulantes</taxon>
    </lineage>
</organism>
<dbReference type="Gene3D" id="3.10.260.10">
    <property type="entry name" value="Transcription regulator HTH, APSES-type DNA-binding domain"/>
    <property type="match status" value="1"/>
</dbReference>
<dbReference type="PROSITE" id="PS51299">
    <property type="entry name" value="HTH_APSES"/>
    <property type="match status" value="1"/>
</dbReference>
<protein>
    <recommendedName>
        <fullName evidence="2">HTH APSES-type domain-containing protein</fullName>
    </recommendedName>
</protein>
<feature type="compositionally biased region" description="Acidic residues" evidence="1">
    <location>
        <begin position="383"/>
        <end position="395"/>
    </location>
</feature>
<dbReference type="Proteomes" id="UP001610563">
    <property type="component" value="Unassembled WGS sequence"/>
</dbReference>
<evidence type="ECO:0000313" key="3">
    <source>
        <dbReference type="EMBL" id="KAL2794825.1"/>
    </source>
</evidence>
<dbReference type="InterPro" id="IPR036887">
    <property type="entry name" value="HTH_APSES_sf"/>
</dbReference>
<feature type="region of interest" description="Disordered" evidence="1">
    <location>
        <begin position="282"/>
        <end position="311"/>
    </location>
</feature>
<feature type="compositionally biased region" description="Gly residues" evidence="1">
    <location>
        <begin position="366"/>
        <end position="377"/>
    </location>
</feature>
<reference evidence="3 4" key="1">
    <citation type="submission" date="2024-07" db="EMBL/GenBank/DDBJ databases">
        <title>Section-level genome sequencing and comparative genomics of Aspergillus sections Usti and Cavernicolus.</title>
        <authorList>
            <consortium name="Lawrence Berkeley National Laboratory"/>
            <person name="Nybo J.L."/>
            <person name="Vesth T.C."/>
            <person name="Theobald S."/>
            <person name="Frisvad J.C."/>
            <person name="Larsen T.O."/>
            <person name="Kjaerboelling I."/>
            <person name="Rothschild-Mancinelli K."/>
            <person name="Lyhne E.K."/>
            <person name="Kogle M.E."/>
            <person name="Barry K."/>
            <person name="Clum A."/>
            <person name="Na H."/>
            <person name="Ledsgaard L."/>
            <person name="Lin J."/>
            <person name="Lipzen A."/>
            <person name="Kuo A."/>
            <person name="Riley R."/>
            <person name="Mondo S."/>
            <person name="Labutti K."/>
            <person name="Haridas S."/>
            <person name="Pangalinan J."/>
            <person name="Salamov A.A."/>
            <person name="Simmons B.A."/>
            <person name="Magnuson J.K."/>
            <person name="Chen J."/>
            <person name="Drula E."/>
            <person name="Henrissat B."/>
            <person name="Wiebenga A."/>
            <person name="Lubbers R.J."/>
            <person name="Gomes A.C."/>
            <person name="Makela M.R."/>
            <person name="Stajich J."/>
            <person name="Grigoriev I.V."/>
            <person name="Mortensen U.H."/>
            <person name="De Vries R.P."/>
            <person name="Baker S.E."/>
            <person name="Andersen M.R."/>
        </authorList>
    </citation>
    <scope>NUCLEOTIDE SEQUENCE [LARGE SCALE GENOMIC DNA]</scope>
    <source>
        <strain evidence="3 4">CBS 209.92</strain>
    </source>
</reference>
<feature type="compositionally biased region" description="Low complexity" evidence="1">
    <location>
        <begin position="356"/>
        <end position="365"/>
    </location>
</feature>
<accession>A0ABR4G734</accession>
<dbReference type="SUPFAM" id="SSF54616">
    <property type="entry name" value="DNA-binding domain of Mlu1-box binding protein MBP1"/>
    <property type="match status" value="1"/>
</dbReference>
<feature type="compositionally biased region" description="Basic residues" evidence="1">
    <location>
        <begin position="461"/>
        <end position="481"/>
    </location>
</feature>
<feature type="compositionally biased region" description="Low complexity" evidence="1">
    <location>
        <begin position="396"/>
        <end position="419"/>
    </location>
</feature>
<dbReference type="InterPro" id="IPR003163">
    <property type="entry name" value="Tscrpt_reg_HTH_APSES-type"/>
</dbReference>
<evidence type="ECO:0000259" key="2">
    <source>
        <dbReference type="PROSITE" id="PS51299"/>
    </source>
</evidence>
<feature type="region of interest" description="Disordered" evidence="1">
    <location>
        <begin position="547"/>
        <end position="567"/>
    </location>
</feature>
<name>A0ABR4G734_9EURO</name>
<comment type="caution">
    <text evidence="3">The sequence shown here is derived from an EMBL/GenBank/DDBJ whole genome shotgun (WGS) entry which is preliminary data.</text>
</comment>